<name>V2UCH7_9GAMM</name>
<evidence type="ECO:0000256" key="1">
    <source>
        <dbReference type="SAM" id="MobiDB-lite"/>
    </source>
</evidence>
<proteinExistence type="predicted"/>
<dbReference type="AlphaFoldDB" id="V2UCH7"/>
<dbReference type="RefSeq" id="WP_004898482.1">
    <property type="nucleotide sequence ID" value="NZ_BBTI01000014.1"/>
</dbReference>
<evidence type="ECO:0000313" key="3">
    <source>
        <dbReference type="Proteomes" id="UP000018418"/>
    </source>
</evidence>
<comment type="caution">
    <text evidence="2">The sequence shown here is derived from an EMBL/GenBank/DDBJ whole genome shotgun (WGS) entry which is preliminary data.</text>
</comment>
<keyword evidence="3" id="KW-1185">Reference proteome</keyword>
<dbReference type="OrthoDB" id="6689183at2"/>
<dbReference type="EMBL" id="AYEU01000012">
    <property type="protein sequence ID" value="ESK48237.1"/>
    <property type="molecule type" value="Genomic_DNA"/>
</dbReference>
<feature type="region of interest" description="Disordered" evidence="1">
    <location>
        <begin position="40"/>
        <end position="62"/>
    </location>
</feature>
<reference evidence="2 3" key="1">
    <citation type="submission" date="2013-10" db="EMBL/GenBank/DDBJ databases">
        <title>The Genome Sequence of Acinetobacter brisouii CIP 110357.</title>
        <authorList>
            <consortium name="The Broad Institute Genomics Platform"/>
            <consortium name="The Broad Institute Genome Sequencing Center for Infectious Disease"/>
            <person name="Cerqueira G."/>
            <person name="Feldgarden M."/>
            <person name="Courvalin P."/>
            <person name="Grillot-Courvalin C."/>
            <person name="Clermont D."/>
            <person name="Rocha E."/>
            <person name="Yoon E.-J."/>
            <person name="Nemec A."/>
            <person name="Young S.K."/>
            <person name="Zeng Q."/>
            <person name="Gargeya S."/>
            <person name="Fitzgerald M."/>
            <person name="Abouelleil A."/>
            <person name="Alvarado L."/>
            <person name="Berlin A.M."/>
            <person name="Chapman S.B."/>
            <person name="Gainer-Dewar J."/>
            <person name="Goldberg J."/>
            <person name="Gnerre S."/>
            <person name="Griggs A."/>
            <person name="Gujja S."/>
            <person name="Hansen M."/>
            <person name="Howarth C."/>
            <person name="Imamovic A."/>
            <person name="Ireland A."/>
            <person name="Larimer J."/>
            <person name="McCowan C."/>
            <person name="Murphy C."/>
            <person name="Pearson M."/>
            <person name="Poon T.W."/>
            <person name="Priest M."/>
            <person name="Roberts A."/>
            <person name="Saif S."/>
            <person name="Shea T."/>
            <person name="Sykes S."/>
            <person name="Wortman J."/>
            <person name="Nusbaum C."/>
            <person name="Birren B."/>
        </authorList>
    </citation>
    <scope>NUCLEOTIDE SEQUENCE [LARGE SCALE GENOMIC DNA]</scope>
    <source>
        <strain evidence="2 3">CIP 110357</strain>
    </source>
</reference>
<dbReference type="PATRIC" id="fig|1341683.3.peg.2849"/>
<dbReference type="HOGENOM" id="CLU_1987827_0_0_6"/>
<accession>V2UCH7</accession>
<evidence type="ECO:0000313" key="2">
    <source>
        <dbReference type="EMBL" id="ESK48237.1"/>
    </source>
</evidence>
<protein>
    <submittedName>
        <fullName evidence="2">Uncharacterized protein</fullName>
    </submittedName>
</protein>
<gene>
    <name evidence="2" type="ORF">P255_02880</name>
</gene>
<organism evidence="2 3">
    <name type="scientific">Acinetobacter brisouii CIP 110357</name>
    <dbReference type="NCBI Taxonomy" id="1341683"/>
    <lineage>
        <taxon>Bacteria</taxon>
        <taxon>Pseudomonadati</taxon>
        <taxon>Pseudomonadota</taxon>
        <taxon>Gammaproteobacteria</taxon>
        <taxon>Moraxellales</taxon>
        <taxon>Moraxellaceae</taxon>
        <taxon>Acinetobacter</taxon>
    </lineage>
</organism>
<sequence length="125" mass="14240">MADLDRFKRAREKTAFIEDANSDVKVVEPKTKKITTRNKSEVELEPNTLSNRERSRTKQGRNITVPLFPEELKAIEVAVSKLSELGDTSINAFIRETILAKCEKVIGKEEYKSIVSDKFNVVKNK</sequence>
<dbReference type="Proteomes" id="UP000018418">
    <property type="component" value="Unassembled WGS sequence"/>
</dbReference>